<dbReference type="InterPro" id="IPR051534">
    <property type="entry name" value="CBASS_pafABC_assoc_protein"/>
</dbReference>
<dbReference type="Pfam" id="PF08279">
    <property type="entry name" value="HTH_11"/>
    <property type="match status" value="1"/>
</dbReference>
<dbReference type="Proteomes" id="UP001601444">
    <property type="component" value="Unassembled WGS sequence"/>
</dbReference>
<dbReference type="Pfam" id="PF25583">
    <property type="entry name" value="WCX"/>
    <property type="match status" value="1"/>
</dbReference>
<dbReference type="SUPFAM" id="SSF46785">
    <property type="entry name" value="Winged helix' DNA-binding domain"/>
    <property type="match status" value="1"/>
</dbReference>
<feature type="domain" description="HTH deoR-type" evidence="3">
    <location>
        <begin position="2"/>
        <end position="57"/>
    </location>
</feature>
<name>A0ABW6PR45_9NOCA</name>
<sequence length="342" mass="36253">MRASRLVHLLLLLQTRGRVTAPELARELEVSVRTVYRDVEALSAAGVPVYSEPGRAGGVRLVDGYRTRLTGLTSEEADAVLLAGSPGAAADLGLGTVLATAQLKLLAALPPELRGRAGRIAERVHTDMPGWFHRTEETPALAVLADALWHDRRVAVGYQRGDRVVERVLDPLGLVAKAGTWYLVARAGEDVRSYRVGRIRTATATGETFTRPAGFDLAAHWESSAEVFARSILRVEARCRITAARLGLLRLMNDPVAVADALAGAGEPDAEGRVEVTVAGESWEILAHALLPLGEHLEVLGPPELRTRMADTAAAMAALYGRGPVTASRGSGPGRAAGPTPG</sequence>
<evidence type="ECO:0000256" key="1">
    <source>
        <dbReference type="ARBA" id="ARBA00023015"/>
    </source>
</evidence>
<protein>
    <submittedName>
        <fullName evidence="4">Helix-turn-helix transcriptional regulator</fullName>
    </submittedName>
</protein>
<keyword evidence="1" id="KW-0805">Transcription regulation</keyword>
<reference evidence="4 5" key="1">
    <citation type="submission" date="2024-10" db="EMBL/GenBank/DDBJ databases">
        <title>The Natural Products Discovery Center: Release of the First 8490 Sequenced Strains for Exploring Actinobacteria Biosynthetic Diversity.</title>
        <authorList>
            <person name="Kalkreuter E."/>
            <person name="Kautsar S.A."/>
            <person name="Yang D."/>
            <person name="Bader C.D."/>
            <person name="Teijaro C.N."/>
            <person name="Fluegel L."/>
            <person name="Davis C.M."/>
            <person name="Simpson J.R."/>
            <person name="Lauterbach L."/>
            <person name="Steele A.D."/>
            <person name="Gui C."/>
            <person name="Meng S."/>
            <person name="Li G."/>
            <person name="Viehrig K."/>
            <person name="Ye F."/>
            <person name="Su P."/>
            <person name="Kiefer A.F."/>
            <person name="Nichols A."/>
            <person name="Cepeda A.J."/>
            <person name="Yan W."/>
            <person name="Fan B."/>
            <person name="Jiang Y."/>
            <person name="Adhikari A."/>
            <person name="Zheng C.-J."/>
            <person name="Schuster L."/>
            <person name="Cowan T.M."/>
            <person name="Smanski M.J."/>
            <person name="Chevrette M.G."/>
            <person name="De Carvalho L.P.S."/>
            <person name="Shen B."/>
        </authorList>
    </citation>
    <scope>NUCLEOTIDE SEQUENCE [LARGE SCALE GENOMIC DNA]</scope>
    <source>
        <strain evidence="4 5">NPDC004045</strain>
    </source>
</reference>
<dbReference type="Pfam" id="PF13280">
    <property type="entry name" value="WYL"/>
    <property type="match status" value="1"/>
</dbReference>
<dbReference type="PANTHER" id="PTHR34580">
    <property type="match status" value="1"/>
</dbReference>
<dbReference type="Gene3D" id="1.10.10.10">
    <property type="entry name" value="Winged helix-like DNA-binding domain superfamily/Winged helix DNA-binding domain"/>
    <property type="match status" value="1"/>
</dbReference>
<dbReference type="EMBL" id="JBIAMX010000011">
    <property type="protein sequence ID" value="MFF0544900.1"/>
    <property type="molecule type" value="Genomic_DNA"/>
</dbReference>
<evidence type="ECO:0000313" key="5">
    <source>
        <dbReference type="Proteomes" id="UP001601444"/>
    </source>
</evidence>
<evidence type="ECO:0000259" key="3">
    <source>
        <dbReference type="PROSITE" id="PS51000"/>
    </source>
</evidence>
<dbReference type="InterPro" id="IPR026881">
    <property type="entry name" value="WYL_dom"/>
</dbReference>
<dbReference type="PIRSF" id="PIRSF016838">
    <property type="entry name" value="PafC"/>
    <property type="match status" value="1"/>
</dbReference>
<dbReference type="PROSITE" id="PS52050">
    <property type="entry name" value="WYL"/>
    <property type="match status" value="1"/>
</dbReference>
<proteinExistence type="predicted"/>
<comment type="caution">
    <text evidence="4">The sequence shown here is derived from an EMBL/GenBank/DDBJ whole genome shotgun (WGS) entry which is preliminary data.</text>
</comment>
<dbReference type="RefSeq" id="WP_387701392.1">
    <property type="nucleotide sequence ID" value="NZ_JBIAMX010000011.1"/>
</dbReference>
<dbReference type="InterPro" id="IPR036388">
    <property type="entry name" value="WH-like_DNA-bd_sf"/>
</dbReference>
<dbReference type="InterPro" id="IPR057727">
    <property type="entry name" value="WCX_dom"/>
</dbReference>
<dbReference type="InterPro" id="IPR001034">
    <property type="entry name" value="DeoR_HTH"/>
</dbReference>
<dbReference type="PROSITE" id="PS51000">
    <property type="entry name" value="HTH_DEOR_2"/>
    <property type="match status" value="1"/>
</dbReference>
<keyword evidence="5" id="KW-1185">Reference proteome</keyword>
<organism evidence="4 5">
    <name type="scientific">Nocardia thailandica</name>
    <dbReference type="NCBI Taxonomy" id="257275"/>
    <lineage>
        <taxon>Bacteria</taxon>
        <taxon>Bacillati</taxon>
        <taxon>Actinomycetota</taxon>
        <taxon>Actinomycetes</taxon>
        <taxon>Mycobacteriales</taxon>
        <taxon>Nocardiaceae</taxon>
        <taxon>Nocardia</taxon>
    </lineage>
</organism>
<gene>
    <name evidence="4" type="ORF">ACFYTF_18895</name>
</gene>
<evidence type="ECO:0000313" key="4">
    <source>
        <dbReference type="EMBL" id="MFF0544900.1"/>
    </source>
</evidence>
<dbReference type="InterPro" id="IPR013196">
    <property type="entry name" value="HTH_11"/>
</dbReference>
<accession>A0ABW6PR45</accession>
<keyword evidence="2" id="KW-0804">Transcription</keyword>
<dbReference type="PANTHER" id="PTHR34580:SF1">
    <property type="entry name" value="PROTEIN PAFC"/>
    <property type="match status" value="1"/>
</dbReference>
<evidence type="ECO:0000256" key="2">
    <source>
        <dbReference type="ARBA" id="ARBA00023163"/>
    </source>
</evidence>
<dbReference type="InterPro" id="IPR036390">
    <property type="entry name" value="WH_DNA-bd_sf"/>
</dbReference>
<dbReference type="InterPro" id="IPR028349">
    <property type="entry name" value="PafC-like"/>
</dbReference>